<dbReference type="Pfam" id="PF00583">
    <property type="entry name" value="Acetyltransf_1"/>
    <property type="match status" value="1"/>
</dbReference>
<dbReference type="STRING" id="763407.A0A162PX20"/>
<dbReference type="InterPro" id="IPR039143">
    <property type="entry name" value="GNPNAT1-like"/>
</dbReference>
<dbReference type="PROSITE" id="PS51186">
    <property type="entry name" value="GNAT"/>
    <property type="match status" value="1"/>
</dbReference>
<dbReference type="GO" id="GO:0008080">
    <property type="term" value="F:N-acetyltransferase activity"/>
    <property type="evidence" value="ECO:0007669"/>
    <property type="project" value="TreeGrafter"/>
</dbReference>
<dbReference type="Gene3D" id="3.40.630.30">
    <property type="match status" value="1"/>
</dbReference>
<dbReference type="CDD" id="cd04301">
    <property type="entry name" value="NAT_SF"/>
    <property type="match status" value="1"/>
</dbReference>
<dbReference type="OrthoDB" id="10039976at2759"/>
<dbReference type="EMBL" id="KV440978">
    <property type="protein sequence ID" value="OAD74976.1"/>
    <property type="molecule type" value="Genomic_DNA"/>
</dbReference>
<dbReference type="SUPFAM" id="SSF55729">
    <property type="entry name" value="Acyl-CoA N-acyltransferases (Nat)"/>
    <property type="match status" value="1"/>
</dbReference>
<dbReference type="GeneID" id="28996528"/>
<evidence type="ECO:0000259" key="1">
    <source>
        <dbReference type="PROSITE" id="PS51186"/>
    </source>
</evidence>
<keyword evidence="3" id="KW-1185">Reference proteome</keyword>
<evidence type="ECO:0000313" key="2">
    <source>
        <dbReference type="EMBL" id="OAD74976.1"/>
    </source>
</evidence>
<dbReference type="AlphaFoldDB" id="A0A162PX20"/>
<evidence type="ECO:0000313" key="3">
    <source>
        <dbReference type="Proteomes" id="UP000077315"/>
    </source>
</evidence>
<dbReference type="InParanoid" id="A0A162PX20"/>
<feature type="domain" description="N-acetyltransferase" evidence="1">
    <location>
        <begin position="8"/>
        <end position="144"/>
    </location>
</feature>
<dbReference type="InterPro" id="IPR016181">
    <property type="entry name" value="Acyl_CoA_acyltransferase"/>
</dbReference>
<dbReference type="Proteomes" id="UP000077315">
    <property type="component" value="Unassembled WGS sequence"/>
</dbReference>
<reference evidence="3" key="1">
    <citation type="submission" date="2015-06" db="EMBL/GenBank/DDBJ databases">
        <title>Expansion of signal transduction pathways in fungi by whole-genome duplication.</title>
        <authorList>
            <consortium name="DOE Joint Genome Institute"/>
            <person name="Corrochano L.M."/>
            <person name="Kuo A."/>
            <person name="Marcet-Houben M."/>
            <person name="Polaino S."/>
            <person name="Salamov A."/>
            <person name="Villalobos J.M."/>
            <person name="Alvarez M.I."/>
            <person name="Avalos J."/>
            <person name="Benito E.P."/>
            <person name="Benoit I."/>
            <person name="Burger G."/>
            <person name="Camino L.P."/>
            <person name="Canovas D."/>
            <person name="Cerda-Olmedo E."/>
            <person name="Cheng J.-F."/>
            <person name="Dominguez A."/>
            <person name="Elias M."/>
            <person name="Eslava A.P."/>
            <person name="Glaser F."/>
            <person name="Grimwood J."/>
            <person name="Gutierrez G."/>
            <person name="Heitman J."/>
            <person name="Henrissat B."/>
            <person name="Iturriaga E.A."/>
            <person name="Lang B.F."/>
            <person name="Lavin J.L."/>
            <person name="Lee S."/>
            <person name="Li W."/>
            <person name="Lindquist E."/>
            <person name="Lopez-Garcia S."/>
            <person name="Luque E.M."/>
            <person name="Marcos A.T."/>
            <person name="Martin J."/>
            <person name="McCluskey K."/>
            <person name="Medina H.R."/>
            <person name="Miralles-Duran A."/>
            <person name="Miyazaki A."/>
            <person name="Munoz-Torres E."/>
            <person name="Oguiza J.A."/>
            <person name="Ohm R."/>
            <person name="Olmedo M."/>
            <person name="Orejas M."/>
            <person name="Ortiz-Castellanos L."/>
            <person name="Pisabarro A.G."/>
            <person name="Rodriguez-Romero J."/>
            <person name="Ruiz-Herrera J."/>
            <person name="Ruiz-Vazquez R."/>
            <person name="Sanz C."/>
            <person name="Schackwitz W."/>
            <person name="Schmutz J."/>
            <person name="Shahriari M."/>
            <person name="Shelest E."/>
            <person name="Silva-Franco F."/>
            <person name="Soanes D."/>
            <person name="Syed K."/>
            <person name="Tagua V.G."/>
            <person name="Talbot N.J."/>
            <person name="Thon M."/>
            <person name="De vries R.P."/>
            <person name="Wiebenga A."/>
            <person name="Yadav J.S."/>
            <person name="Braun E.L."/>
            <person name="Baker S."/>
            <person name="Garre V."/>
            <person name="Horwitz B."/>
            <person name="Torres-Martinez S."/>
            <person name="Idnurm A."/>
            <person name="Herrera-Estrella A."/>
            <person name="Gabaldon T."/>
            <person name="Grigoriev I.V."/>
        </authorList>
    </citation>
    <scope>NUCLEOTIDE SEQUENCE [LARGE SCALE GENOMIC DNA]</scope>
    <source>
        <strain evidence="3">NRRL 1555(-)</strain>
    </source>
</reference>
<name>A0A162PX20_PHYB8</name>
<gene>
    <name evidence="2" type="ORF">PHYBLDRAFT_167302</name>
</gene>
<accession>A0A162PX20</accession>
<sequence>MALFTIQLIVPSDIDDNLYEITQLVKQLSPSAIEANVKRSLESPLNHIVIARDMYDKKIIGSATLVITHCMTGLRAHVEDVIVTELWRGKGVGKALLKKIIEISQSLHTKTLDLTSRPERETANSLYQKLGFVRRETNVYRYSL</sequence>
<organism evidence="2 3">
    <name type="scientific">Phycomyces blakesleeanus (strain ATCC 8743b / DSM 1359 / FGSC 10004 / NBRC 33097 / NRRL 1555)</name>
    <dbReference type="NCBI Taxonomy" id="763407"/>
    <lineage>
        <taxon>Eukaryota</taxon>
        <taxon>Fungi</taxon>
        <taxon>Fungi incertae sedis</taxon>
        <taxon>Mucoromycota</taxon>
        <taxon>Mucoromycotina</taxon>
        <taxon>Mucoromycetes</taxon>
        <taxon>Mucorales</taxon>
        <taxon>Phycomycetaceae</taxon>
        <taxon>Phycomyces</taxon>
    </lineage>
</organism>
<protein>
    <recommendedName>
        <fullName evidence="1">N-acetyltransferase domain-containing protein</fullName>
    </recommendedName>
</protein>
<dbReference type="PANTHER" id="PTHR13355">
    <property type="entry name" value="GLUCOSAMINE 6-PHOSPHATE N-ACETYLTRANSFERASE"/>
    <property type="match status" value="1"/>
</dbReference>
<dbReference type="RefSeq" id="XP_018293016.1">
    <property type="nucleotide sequence ID" value="XM_018435622.1"/>
</dbReference>
<dbReference type="InterPro" id="IPR000182">
    <property type="entry name" value="GNAT_dom"/>
</dbReference>
<proteinExistence type="predicted"/>
<dbReference type="VEuPathDB" id="FungiDB:PHYBLDRAFT_167302"/>
<dbReference type="PANTHER" id="PTHR13355:SF15">
    <property type="entry name" value="GCN5-RELATED N-ACETYLTRANSFERASE 3, CHLOROPLASTIC"/>
    <property type="match status" value="1"/>
</dbReference>